<keyword evidence="2 5" id="KW-0479">Metal-binding</keyword>
<reference evidence="8 9" key="1">
    <citation type="submission" date="2021-03" db="EMBL/GenBank/DDBJ databases">
        <title>Sequencing the genomes of 1000 actinobacteria strains.</title>
        <authorList>
            <person name="Klenk H.-P."/>
        </authorList>
    </citation>
    <scope>NUCLEOTIDE SEQUENCE [LARGE SCALE GENOMIC DNA]</scope>
    <source>
        <strain evidence="8 9">DSM 45510</strain>
    </source>
</reference>
<comment type="similarity">
    <text evidence="5">Belongs to the zinc-containing alcohol dehydrogenase family.</text>
</comment>
<dbReference type="RefSeq" id="WP_209668674.1">
    <property type="nucleotide sequence ID" value="NZ_JAGGMS010000001.1"/>
</dbReference>
<keyword evidence="9" id="KW-1185">Reference proteome</keyword>
<dbReference type="InterPro" id="IPR002328">
    <property type="entry name" value="ADH_Zn_CS"/>
</dbReference>
<evidence type="ECO:0000313" key="8">
    <source>
        <dbReference type="EMBL" id="MBP2185840.1"/>
    </source>
</evidence>
<dbReference type="InterPro" id="IPR013149">
    <property type="entry name" value="ADH-like_C"/>
</dbReference>
<dbReference type="Gene3D" id="3.90.180.10">
    <property type="entry name" value="Medium-chain alcohol dehydrogenases, catalytic domain"/>
    <property type="match status" value="1"/>
</dbReference>
<dbReference type="SUPFAM" id="SSF50129">
    <property type="entry name" value="GroES-like"/>
    <property type="match status" value="1"/>
</dbReference>
<organism evidence="8 9">
    <name type="scientific">Amycolatopsis magusensis</name>
    <dbReference type="NCBI Taxonomy" id="882444"/>
    <lineage>
        <taxon>Bacteria</taxon>
        <taxon>Bacillati</taxon>
        <taxon>Actinomycetota</taxon>
        <taxon>Actinomycetes</taxon>
        <taxon>Pseudonocardiales</taxon>
        <taxon>Pseudonocardiaceae</taxon>
        <taxon>Amycolatopsis</taxon>
    </lineage>
</organism>
<keyword evidence="3 5" id="KW-0862">Zinc</keyword>
<dbReference type="PANTHER" id="PTHR42813:SF2">
    <property type="entry name" value="DEHYDROGENASE, ZINC-CONTAINING, PUTATIVE (AFU_ORTHOLOGUE AFUA_2G02810)-RELATED"/>
    <property type="match status" value="1"/>
</dbReference>
<name>A0ABS4Q3Z4_9PSEU</name>
<evidence type="ECO:0000259" key="7">
    <source>
        <dbReference type="Pfam" id="PF08240"/>
    </source>
</evidence>
<evidence type="ECO:0000313" key="9">
    <source>
        <dbReference type="Proteomes" id="UP000741013"/>
    </source>
</evidence>
<comment type="cofactor">
    <cofactor evidence="1 5">
        <name>Zn(2+)</name>
        <dbReference type="ChEBI" id="CHEBI:29105"/>
    </cofactor>
</comment>
<evidence type="ECO:0000256" key="3">
    <source>
        <dbReference type="ARBA" id="ARBA00022833"/>
    </source>
</evidence>
<accession>A0ABS4Q3Z4</accession>
<dbReference type="PANTHER" id="PTHR42813">
    <property type="entry name" value="ZINC-TYPE ALCOHOL DEHYDROGENASE-LIKE"/>
    <property type="match status" value="1"/>
</dbReference>
<evidence type="ECO:0000256" key="2">
    <source>
        <dbReference type="ARBA" id="ARBA00022723"/>
    </source>
</evidence>
<comment type="caution">
    <text evidence="8">The sequence shown here is derived from an EMBL/GenBank/DDBJ whole genome shotgun (WGS) entry which is preliminary data.</text>
</comment>
<dbReference type="InterPro" id="IPR036291">
    <property type="entry name" value="NAD(P)-bd_dom_sf"/>
</dbReference>
<protein>
    <submittedName>
        <fullName evidence="8">Threonine dehydrogenase-like Zn-dependent dehydrogenase</fullName>
    </submittedName>
</protein>
<dbReference type="Pfam" id="PF00107">
    <property type="entry name" value="ADH_zinc_N"/>
    <property type="match status" value="1"/>
</dbReference>
<dbReference type="CDD" id="cd08283">
    <property type="entry name" value="FDH_like_1"/>
    <property type="match status" value="1"/>
</dbReference>
<dbReference type="SUPFAM" id="SSF51735">
    <property type="entry name" value="NAD(P)-binding Rossmann-fold domains"/>
    <property type="match status" value="1"/>
</dbReference>
<proteinExistence type="inferred from homology"/>
<dbReference type="Pfam" id="PF08240">
    <property type="entry name" value="ADH_N"/>
    <property type="match status" value="1"/>
</dbReference>
<evidence type="ECO:0000256" key="1">
    <source>
        <dbReference type="ARBA" id="ARBA00001947"/>
    </source>
</evidence>
<gene>
    <name evidence="8" type="ORF">JOM49_007366</name>
</gene>
<dbReference type="PROSITE" id="PS00059">
    <property type="entry name" value="ADH_ZINC"/>
    <property type="match status" value="1"/>
</dbReference>
<dbReference type="Gene3D" id="3.40.50.720">
    <property type="entry name" value="NAD(P)-binding Rossmann-like Domain"/>
    <property type="match status" value="1"/>
</dbReference>
<dbReference type="Proteomes" id="UP000741013">
    <property type="component" value="Unassembled WGS sequence"/>
</dbReference>
<evidence type="ECO:0000256" key="5">
    <source>
        <dbReference type="RuleBase" id="RU361277"/>
    </source>
</evidence>
<dbReference type="EMBL" id="JAGGMS010000001">
    <property type="protein sequence ID" value="MBP2185840.1"/>
    <property type="molecule type" value="Genomic_DNA"/>
</dbReference>
<evidence type="ECO:0000256" key="4">
    <source>
        <dbReference type="ARBA" id="ARBA00023002"/>
    </source>
</evidence>
<sequence>MKAVTWHGKRDVRVDTVDDPKLVEPTDAIIRVTSSGICGSDLHLYEVLGPFMGEGDILGHEPMGVVEEVGPEAKGLKPGDRVVVPFNISCGHCYMCDMGLQSQCETTQVRDQGKGAALFGYTKLYGQVPGGQAEYLRVPQAQYGPIKVPDGPPDERFVYLSDVLPTSWQAVEYAAVPKGGSVVVFGLGPIGQMCCRIARHRGAGKVIGVDLVDERLTLAERHGVTTVDLRTQAEVGGVIRDLTSGRGADSVIDAVGMEAHGAPAGKVAQQLVGLLPKPIAAKVTEKAGIDRLSVLYAAIDAVRRGGTISLSGVYGGMLDPLPMMELFDKQIQLRMGQANVRRWIDDLMPLVTDDADPLGVEDLATHRLPLEDAPQAYKMFQEKRNGAIKILLQPA</sequence>
<feature type="domain" description="Alcohol dehydrogenase-like C-terminal" evidence="6">
    <location>
        <begin position="189"/>
        <end position="258"/>
    </location>
</feature>
<feature type="domain" description="Alcohol dehydrogenase-like N-terminal" evidence="7">
    <location>
        <begin position="25"/>
        <end position="146"/>
    </location>
</feature>
<keyword evidence="4" id="KW-0560">Oxidoreductase</keyword>
<dbReference type="InterPro" id="IPR013154">
    <property type="entry name" value="ADH-like_N"/>
</dbReference>
<dbReference type="InterPro" id="IPR011032">
    <property type="entry name" value="GroES-like_sf"/>
</dbReference>
<evidence type="ECO:0000259" key="6">
    <source>
        <dbReference type="Pfam" id="PF00107"/>
    </source>
</evidence>